<protein>
    <submittedName>
        <fullName evidence="4">LytTR family DNA-binding domain-containing protein</fullName>
    </submittedName>
</protein>
<accession>A0A9X2XTW6</accession>
<name>A0A9X2XTW6_9BACT</name>
<dbReference type="SMART" id="SM00850">
    <property type="entry name" value="LytTR"/>
    <property type="match status" value="1"/>
</dbReference>
<dbReference type="InterPro" id="IPR046947">
    <property type="entry name" value="LytR-like"/>
</dbReference>
<reference evidence="4" key="2">
    <citation type="submission" date="2023-04" db="EMBL/GenBank/DDBJ databases">
        <title>Paracnuella aquatica gen. nov., sp. nov., a member of the family Chitinophagaceae isolated from a hot spring.</title>
        <authorList>
            <person name="Wang C."/>
        </authorList>
    </citation>
    <scope>NUCLEOTIDE SEQUENCE</scope>
    <source>
        <strain evidence="4">LB-8</strain>
    </source>
</reference>
<keyword evidence="1" id="KW-0597">Phosphoprotein</keyword>
<organism evidence="4 5">
    <name type="scientific">Paraflavisolibacter caeni</name>
    <dbReference type="NCBI Taxonomy" id="2982496"/>
    <lineage>
        <taxon>Bacteria</taxon>
        <taxon>Pseudomonadati</taxon>
        <taxon>Bacteroidota</taxon>
        <taxon>Chitinophagia</taxon>
        <taxon>Chitinophagales</taxon>
        <taxon>Chitinophagaceae</taxon>
        <taxon>Paraflavisolibacter</taxon>
    </lineage>
</organism>
<dbReference type="RefSeq" id="WP_279295774.1">
    <property type="nucleotide sequence ID" value="NZ_JAOTIF010000002.1"/>
</dbReference>
<dbReference type="Gene3D" id="2.40.50.1020">
    <property type="entry name" value="LytTr DNA-binding domain"/>
    <property type="match status" value="1"/>
</dbReference>
<feature type="domain" description="HTH LytTR-type" evidence="3">
    <location>
        <begin position="130"/>
        <end position="230"/>
    </location>
</feature>
<reference evidence="4" key="1">
    <citation type="submission" date="2022-09" db="EMBL/GenBank/DDBJ databases">
        <authorList>
            <person name="Yuan C."/>
            <person name="Ke Z."/>
        </authorList>
    </citation>
    <scope>NUCLEOTIDE SEQUENCE</scope>
    <source>
        <strain evidence="4">LB-8</strain>
    </source>
</reference>
<keyword evidence="5" id="KW-1185">Reference proteome</keyword>
<feature type="domain" description="Response regulatory" evidence="2">
    <location>
        <begin position="2"/>
        <end position="113"/>
    </location>
</feature>
<evidence type="ECO:0000259" key="2">
    <source>
        <dbReference type="PROSITE" id="PS50110"/>
    </source>
</evidence>
<dbReference type="Proteomes" id="UP001155483">
    <property type="component" value="Unassembled WGS sequence"/>
</dbReference>
<comment type="caution">
    <text evidence="4">The sequence shown here is derived from an EMBL/GenBank/DDBJ whole genome shotgun (WGS) entry which is preliminary data.</text>
</comment>
<dbReference type="Pfam" id="PF00072">
    <property type="entry name" value="Response_reg"/>
    <property type="match status" value="1"/>
</dbReference>
<dbReference type="PROSITE" id="PS50930">
    <property type="entry name" value="HTH_LYTTR"/>
    <property type="match status" value="1"/>
</dbReference>
<dbReference type="GO" id="GO:0003677">
    <property type="term" value="F:DNA binding"/>
    <property type="evidence" value="ECO:0007669"/>
    <property type="project" value="UniProtKB-KW"/>
</dbReference>
<dbReference type="PANTHER" id="PTHR37299">
    <property type="entry name" value="TRANSCRIPTIONAL REGULATOR-RELATED"/>
    <property type="match status" value="1"/>
</dbReference>
<evidence type="ECO:0000313" key="4">
    <source>
        <dbReference type="EMBL" id="MCU7548326.1"/>
    </source>
</evidence>
<dbReference type="InterPro" id="IPR007492">
    <property type="entry name" value="LytTR_DNA-bd_dom"/>
</dbReference>
<dbReference type="SMART" id="SM00448">
    <property type="entry name" value="REC"/>
    <property type="match status" value="1"/>
</dbReference>
<dbReference type="EMBL" id="JAOTIF010000002">
    <property type="protein sequence ID" value="MCU7548326.1"/>
    <property type="molecule type" value="Genomic_DNA"/>
</dbReference>
<sequence length="230" mass="26852">MNCLVIDDEPLALDLMETFISKIPFLNLVAKCNEPLLALPYMNQNNIDLLFLDIQMPDISGIEFFKTLSKKPEVIFTTAFSEYAIEGFELDAVDYLLKPISFERFVTAVNRAKDYIDFKNNKTTGNKEYFFINASHKIHKIFYKDILYLEGLKDYTKIYLAGIQNPFLILQNMKYFEDFLPKNEFVRIHRSYMVAIDKLNTITKKVVTIGGHTMPVSDHYRDRLFALIQQ</sequence>
<dbReference type="InterPro" id="IPR011006">
    <property type="entry name" value="CheY-like_superfamily"/>
</dbReference>
<dbReference type="Gene3D" id="3.40.50.2300">
    <property type="match status" value="1"/>
</dbReference>
<dbReference type="PROSITE" id="PS50110">
    <property type="entry name" value="RESPONSE_REGULATORY"/>
    <property type="match status" value="1"/>
</dbReference>
<dbReference type="GO" id="GO:0000156">
    <property type="term" value="F:phosphorelay response regulator activity"/>
    <property type="evidence" value="ECO:0007669"/>
    <property type="project" value="InterPro"/>
</dbReference>
<evidence type="ECO:0000259" key="3">
    <source>
        <dbReference type="PROSITE" id="PS50930"/>
    </source>
</evidence>
<dbReference type="PANTHER" id="PTHR37299:SF1">
    <property type="entry name" value="STAGE 0 SPORULATION PROTEIN A HOMOLOG"/>
    <property type="match status" value="1"/>
</dbReference>
<dbReference type="InterPro" id="IPR001789">
    <property type="entry name" value="Sig_transdc_resp-reg_receiver"/>
</dbReference>
<proteinExistence type="predicted"/>
<dbReference type="AlphaFoldDB" id="A0A9X2XTW6"/>
<keyword evidence="4" id="KW-0238">DNA-binding</keyword>
<gene>
    <name evidence="4" type="ORF">OCK74_04330</name>
</gene>
<dbReference type="FunFam" id="3.40.50.2300:FF:000051">
    <property type="entry name" value="Two-component response regulator yehT"/>
    <property type="match status" value="1"/>
</dbReference>
<dbReference type="SUPFAM" id="SSF52172">
    <property type="entry name" value="CheY-like"/>
    <property type="match status" value="1"/>
</dbReference>
<evidence type="ECO:0000256" key="1">
    <source>
        <dbReference type="PROSITE-ProRule" id="PRU00169"/>
    </source>
</evidence>
<feature type="modified residue" description="4-aspartylphosphate" evidence="1">
    <location>
        <position position="53"/>
    </location>
</feature>
<evidence type="ECO:0000313" key="5">
    <source>
        <dbReference type="Proteomes" id="UP001155483"/>
    </source>
</evidence>
<dbReference type="Pfam" id="PF04397">
    <property type="entry name" value="LytTR"/>
    <property type="match status" value="1"/>
</dbReference>